<dbReference type="EMBL" id="FUWV01000016">
    <property type="protein sequence ID" value="SJZ90016.1"/>
    <property type="molecule type" value="Genomic_DNA"/>
</dbReference>
<dbReference type="OrthoDB" id="2381770at2"/>
<dbReference type="AlphaFoldDB" id="A0A1T4PFL5"/>
<accession>A0A1T4PFL5</accession>
<name>A0A1T4PFL5_9FIRM</name>
<dbReference type="RefSeq" id="WP_087679404.1">
    <property type="nucleotide sequence ID" value="NZ_FUWV01000016.1"/>
</dbReference>
<dbReference type="Pfam" id="PF12643">
    <property type="entry name" value="MazG-like"/>
    <property type="match status" value="1"/>
</dbReference>
<gene>
    <name evidence="1" type="ORF">SAMN02745973_02052</name>
</gene>
<evidence type="ECO:0000313" key="2">
    <source>
        <dbReference type="Proteomes" id="UP000196365"/>
    </source>
</evidence>
<dbReference type="InterPro" id="IPR025984">
    <property type="entry name" value="DCTPP"/>
</dbReference>
<dbReference type="GO" id="GO:0009143">
    <property type="term" value="P:nucleoside triphosphate catabolic process"/>
    <property type="evidence" value="ECO:0007669"/>
    <property type="project" value="InterPro"/>
</dbReference>
<keyword evidence="2" id="KW-1185">Reference proteome</keyword>
<dbReference type="Proteomes" id="UP000196365">
    <property type="component" value="Unassembled WGS sequence"/>
</dbReference>
<sequence>MPQQNKNMSITKSIRMIEWCKCELLAGVSSLFDLCFKGAKASQEMILDTLSNIIMVVYIIGRRLGVEYSDIDKRLESKLKLGILEEHEAEKWFGDLSDLSHYIKNNR</sequence>
<reference evidence="1 2" key="1">
    <citation type="submission" date="2017-02" db="EMBL/GenBank/DDBJ databases">
        <authorList>
            <person name="Peterson S.W."/>
        </authorList>
    </citation>
    <scope>NUCLEOTIDE SEQUENCE [LARGE SCALE GENOMIC DNA]</scope>
    <source>
        <strain evidence="1 2">DSM 15102</strain>
    </source>
</reference>
<organism evidence="1 2">
    <name type="scientific">Garciella nitratireducens DSM 15102</name>
    <dbReference type="NCBI Taxonomy" id="1121911"/>
    <lineage>
        <taxon>Bacteria</taxon>
        <taxon>Bacillati</taxon>
        <taxon>Bacillota</taxon>
        <taxon>Clostridia</taxon>
        <taxon>Eubacteriales</taxon>
        <taxon>Eubacteriaceae</taxon>
        <taxon>Garciella</taxon>
    </lineage>
</organism>
<dbReference type="GO" id="GO:0047429">
    <property type="term" value="F:nucleoside triphosphate diphosphatase activity"/>
    <property type="evidence" value="ECO:0007669"/>
    <property type="project" value="InterPro"/>
</dbReference>
<evidence type="ECO:0000313" key="1">
    <source>
        <dbReference type="EMBL" id="SJZ90016.1"/>
    </source>
</evidence>
<proteinExistence type="predicted"/>
<protein>
    <submittedName>
        <fullName evidence="1">MazG-like family protein</fullName>
    </submittedName>
</protein>